<protein>
    <submittedName>
        <fullName evidence="2">Uncharacterized protein</fullName>
    </submittedName>
</protein>
<feature type="compositionally biased region" description="Low complexity" evidence="1">
    <location>
        <begin position="221"/>
        <end position="232"/>
    </location>
</feature>
<keyword evidence="3" id="KW-1185">Reference proteome</keyword>
<dbReference type="AlphaFoldDB" id="A0A8K0TQD9"/>
<dbReference type="Proteomes" id="UP000813385">
    <property type="component" value="Unassembled WGS sequence"/>
</dbReference>
<organism evidence="2 3">
    <name type="scientific">Plectosphaerella cucumerina</name>
    <dbReference type="NCBI Taxonomy" id="40658"/>
    <lineage>
        <taxon>Eukaryota</taxon>
        <taxon>Fungi</taxon>
        <taxon>Dikarya</taxon>
        <taxon>Ascomycota</taxon>
        <taxon>Pezizomycotina</taxon>
        <taxon>Sordariomycetes</taxon>
        <taxon>Hypocreomycetidae</taxon>
        <taxon>Glomerellales</taxon>
        <taxon>Plectosphaerellaceae</taxon>
        <taxon>Plectosphaerella</taxon>
    </lineage>
</organism>
<evidence type="ECO:0000313" key="2">
    <source>
        <dbReference type="EMBL" id="KAH7376493.1"/>
    </source>
</evidence>
<evidence type="ECO:0000256" key="1">
    <source>
        <dbReference type="SAM" id="MobiDB-lite"/>
    </source>
</evidence>
<comment type="caution">
    <text evidence="2">The sequence shown here is derived from an EMBL/GenBank/DDBJ whole genome shotgun (WGS) entry which is preliminary data.</text>
</comment>
<accession>A0A8K0TQD9</accession>
<feature type="compositionally biased region" description="Basic and acidic residues" evidence="1">
    <location>
        <begin position="233"/>
        <end position="246"/>
    </location>
</feature>
<name>A0A8K0TQD9_9PEZI</name>
<evidence type="ECO:0000313" key="3">
    <source>
        <dbReference type="Proteomes" id="UP000813385"/>
    </source>
</evidence>
<feature type="region of interest" description="Disordered" evidence="1">
    <location>
        <begin position="278"/>
        <end position="303"/>
    </location>
</feature>
<sequence length="303" mass="32436">MQAESVGSVMGSFFPANSGEGHKPWTRSQLPRFRGILSSPSTTRHLIANITTSTNSHLGPHLWRHSLPADVPSPPPHAAAAQGPHPPLPSGAISFRATRARAITSEHPGRTTASVVAANTIHLVESTEGGSLSSRLPCPRTFALPLSNPVPALPSRRRNAIEGRPLASSARREAETPARQITSSPSDPDLAATASESMAAPRQDQGHAPPSPPGAGLGINSRSTQPSQPSSPRVDRNVSFDQDSIRRTSSRPRRQSTGERIEELLEVCRLSLSSPFFSRRAGTLLSPRPVNVRESPLLSRERH</sequence>
<reference evidence="2" key="1">
    <citation type="journal article" date="2021" name="Nat. Commun.">
        <title>Genetic determinants of endophytism in the Arabidopsis root mycobiome.</title>
        <authorList>
            <person name="Mesny F."/>
            <person name="Miyauchi S."/>
            <person name="Thiergart T."/>
            <person name="Pickel B."/>
            <person name="Atanasova L."/>
            <person name="Karlsson M."/>
            <person name="Huettel B."/>
            <person name="Barry K.W."/>
            <person name="Haridas S."/>
            <person name="Chen C."/>
            <person name="Bauer D."/>
            <person name="Andreopoulos W."/>
            <person name="Pangilinan J."/>
            <person name="LaButti K."/>
            <person name="Riley R."/>
            <person name="Lipzen A."/>
            <person name="Clum A."/>
            <person name="Drula E."/>
            <person name="Henrissat B."/>
            <person name="Kohler A."/>
            <person name="Grigoriev I.V."/>
            <person name="Martin F.M."/>
            <person name="Hacquard S."/>
        </authorList>
    </citation>
    <scope>NUCLEOTIDE SEQUENCE</scope>
    <source>
        <strain evidence="2">MPI-CAGE-AT-0016</strain>
    </source>
</reference>
<dbReference type="EMBL" id="JAGPXD010000001">
    <property type="protein sequence ID" value="KAH7376493.1"/>
    <property type="molecule type" value="Genomic_DNA"/>
</dbReference>
<proteinExistence type="predicted"/>
<feature type="region of interest" description="Disordered" evidence="1">
    <location>
        <begin position="146"/>
        <end position="259"/>
    </location>
</feature>
<gene>
    <name evidence="2" type="ORF">B0T11DRAFT_21596</name>
</gene>